<organism evidence="2 3">
    <name type="scientific">Acetatifactor muris</name>
    <dbReference type="NCBI Taxonomy" id="879566"/>
    <lineage>
        <taxon>Bacteria</taxon>
        <taxon>Bacillati</taxon>
        <taxon>Bacillota</taxon>
        <taxon>Clostridia</taxon>
        <taxon>Lachnospirales</taxon>
        <taxon>Lachnospiraceae</taxon>
        <taxon>Acetatifactor</taxon>
    </lineage>
</organism>
<dbReference type="SMART" id="SM00855">
    <property type="entry name" value="PGAM"/>
    <property type="match status" value="1"/>
</dbReference>
<dbReference type="Pfam" id="PF00300">
    <property type="entry name" value="His_Phos_1"/>
    <property type="match status" value="1"/>
</dbReference>
<keyword evidence="1" id="KW-0378">Hydrolase</keyword>
<evidence type="ECO:0000256" key="1">
    <source>
        <dbReference type="ARBA" id="ARBA00022801"/>
    </source>
</evidence>
<dbReference type="PANTHER" id="PTHR20935">
    <property type="entry name" value="PHOSPHOGLYCERATE MUTASE-RELATED"/>
    <property type="match status" value="1"/>
</dbReference>
<protein>
    <submittedName>
        <fullName evidence="2">Histidine phosphatase superfamily (Branch 1)</fullName>
    </submittedName>
</protein>
<dbReference type="Gene3D" id="3.40.50.1240">
    <property type="entry name" value="Phosphoglycerate mutase-like"/>
    <property type="match status" value="1"/>
</dbReference>
<dbReference type="PANTHER" id="PTHR20935:SF0">
    <property type="entry name" value="SERINE_THREONINE-PROTEIN PHOSPHATASE PGAM5, MITOCHONDRIAL"/>
    <property type="match status" value="1"/>
</dbReference>
<dbReference type="CDD" id="cd07067">
    <property type="entry name" value="HP_PGM_like"/>
    <property type="match status" value="1"/>
</dbReference>
<sequence length="244" mass="28504">MRLIIIRHGDPDYERDSLTERGWREAELLAGRIAKLDVAKFYVSPLGRAKDTASLTLKKMNRTAEECEWLQEFWPRINRPDAAGRRMTLAWDWLPEDWMAEEAYFLQDTWVDTEIMREGRVGEIYKDVISHFDALLAEHGYVRDGKLYRAERPNRDTIVFFCHFGLECVLLSRLMNVSPMILWHHFCAAPTSVTTVYTEERRAGRAVFRVSAFGDISHLYVAGEEPSFAARFCETFDCEEERHD</sequence>
<proteinExistence type="predicted"/>
<dbReference type="InterPro" id="IPR051021">
    <property type="entry name" value="Mito_Ser/Thr_phosphatase"/>
</dbReference>
<gene>
    <name evidence="2" type="ORF">AMURIS_01769</name>
</gene>
<dbReference type="RefSeq" id="WP_103239312.1">
    <property type="nucleotide sequence ID" value="NZ_JANJZD010000007.1"/>
</dbReference>
<dbReference type="InterPro" id="IPR013078">
    <property type="entry name" value="His_Pase_superF_clade-1"/>
</dbReference>
<evidence type="ECO:0000313" key="3">
    <source>
        <dbReference type="Proteomes" id="UP000236311"/>
    </source>
</evidence>
<keyword evidence="3" id="KW-1185">Reference proteome</keyword>
<name>A0A2K4ZF30_9FIRM</name>
<dbReference type="Proteomes" id="UP000236311">
    <property type="component" value="Unassembled WGS sequence"/>
</dbReference>
<dbReference type="OrthoDB" id="9782128at2"/>
<dbReference type="InterPro" id="IPR029033">
    <property type="entry name" value="His_PPase_superfam"/>
</dbReference>
<dbReference type="EMBL" id="OFSM01000008">
    <property type="protein sequence ID" value="SOY29054.1"/>
    <property type="molecule type" value="Genomic_DNA"/>
</dbReference>
<reference evidence="2 3" key="1">
    <citation type="submission" date="2018-01" db="EMBL/GenBank/DDBJ databases">
        <authorList>
            <person name="Gaut B.S."/>
            <person name="Morton B.R."/>
            <person name="Clegg M.T."/>
            <person name="Duvall M.R."/>
        </authorList>
    </citation>
    <scope>NUCLEOTIDE SEQUENCE [LARGE SCALE GENOMIC DNA]</scope>
    <source>
        <strain evidence="2">GP69</strain>
    </source>
</reference>
<accession>A0A2K4ZF30</accession>
<dbReference type="AlphaFoldDB" id="A0A2K4ZF30"/>
<dbReference type="SUPFAM" id="SSF53254">
    <property type="entry name" value="Phosphoglycerate mutase-like"/>
    <property type="match status" value="1"/>
</dbReference>
<evidence type="ECO:0000313" key="2">
    <source>
        <dbReference type="EMBL" id="SOY29054.1"/>
    </source>
</evidence>
<dbReference type="GO" id="GO:0016787">
    <property type="term" value="F:hydrolase activity"/>
    <property type="evidence" value="ECO:0007669"/>
    <property type="project" value="UniProtKB-KW"/>
</dbReference>